<evidence type="ECO:0000256" key="5">
    <source>
        <dbReference type="ARBA" id="ARBA00022605"/>
    </source>
</evidence>
<evidence type="ECO:0000256" key="6">
    <source>
        <dbReference type="ARBA" id="ARBA00022697"/>
    </source>
</evidence>
<dbReference type="InterPro" id="IPR004450">
    <property type="entry name" value="Thr_synthase-like"/>
</dbReference>
<comment type="cofactor">
    <cofactor evidence="1">
        <name>pyridoxal 5'-phosphate</name>
        <dbReference type="ChEBI" id="CHEBI:597326"/>
    </cofactor>
</comment>
<dbReference type="SUPFAM" id="SSF53686">
    <property type="entry name" value="Tryptophan synthase beta subunit-like PLP-dependent enzymes"/>
    <property type="match status" value="1"/>
</dbReference>
<dbReference type="InterPro" id="IPR000634">
    <property type="entry name" value="Ser/Thr_deHydtase_PyrdxlP-BS"/>
</dbReference>
<keyword evidence="5" id="KW-0028">Amino-acid biosynthesis</keyword>
<keyword evidence="6" id="KW-0791">Threonine biosynthesis</keyword>
<feature type="non-terminal residue" evidence="10">
    <location>
        <position position="281"/>
    </location>
</feature>
<evidence type="ECO:0000256" key="3">
    <source>
        <dbReference type="ARBA" id="ARBA00005517"/>
    </source>
</evidence>
<evidence type="ECO:0000259" key="9">
    <source>
        <dbReference type="Pfam" id="PF14821"/>
    </source>
</evidence>
<dbReference type="Gene3D" id="3.40.50.1100">
    <property type="match status" value="2"/>
</dbReference>
<dbReference type="InterPro" id="IPR001926">
    <property type="entry name" value="TrpB-like_PALP"/>
</dbReference>
<dbReference type="PROSITE" id="PS00165">
    <property type="entry name" value="DEHYDRATASE_SER_THR"/>
    <property type="match status" value="1"/>
</dbReference>
<name>T1A9E6_9ZZZZ</name>
<sequence length="281" mass="29582">MAAMRFQSTRDAAITAGFGEALARGLAPDGGLYVPQRWPEVAPADLDAAADLPALAARLIGPFAEGDALAASMAPICAEAFSFPAPVADLEPGRLAVLELFHGPTAAFKDFGARFLAACLARLREPRSRTLTILVATSGDTGGAVAAAFHGRPGIEVVVLFPKGRVSPTQQQQLTCWGGNVRAFAVRGTFDDCQRLAKQAFLDEPLRRSRELSSANSINLGRLLPQAVYYAATARSLAGPGGEPVSFIIPSGNLGNAMACIWARRLGAADRGDRTRAQRQP</sequence>
<dbReference type="InterPro" id="IPR029144">
    <property type="entry name" value="Thr_synth_N"/>
</dbReference>
<dbReference type="UniPathway" id="UPA00050">
    <property type="reaction ID" value="UER00065"/>
</dbReference>
<evidence type="ECO:0000256" key="2">
    <source>
        <dbReference type="ARBA" id="ARBA00004979"/>
    </source>
</evidence>
<feature type="domain" description="Tryptophan synthase beta chain-like PALP" evidence="8">
    <location>
        <begin position="98"/>
        <end position="266"/>
    </location>
</feature>
<dbReference type="AlphaFoldDB" id="T1A9E6"/>
<dbReference type="Pfam" id="PF14821">
    <property type="entry name" value="Thr_synth_N"/>
    <property type="match status" value="1"/>
</dbReference>
<gene>
    <name evidence="10" type="ORF">B1A_17226</name>
</gene>
<dbReference type="GO" id="GO:0009088">
    <property type="term" value="P:threonine biosynthetic process"/>
    <property type="evidence" value="ECO:0007669"/>
    <property type="project" value="UniProtKB-UniPathway"/>
</dbReference>
<dbReference type="EC" id="4.2.3.1" evidence="4"/>
<dbReference type="InterPro" id="IPR037158">
    <property type="entry name" value="Thr_synth_N_sf"/>
</dbReference>
<comment type="similarity">
    <text evidence="3">Belongs to the threonine synthase family.</text>
</comment>
<dbReference type="InterPro" id="IPR036052">
    <property type="entry name" value="TrpB-like_PALP_sf"/>
</dbReference>
<dbReference type="GO" id="GO:0005737">
    <property type="term" value="C:cytoplasm"/>
    <property type="evidence" value="ECO:0007669"/>
    <property type="project" value="TreeGrafter"/>
</dbReference>
<proteinExistence type="inferred from homology"/>
<comment type="pathway">
    <text evidence="2">Amino-acid biosynthesis; L-threonine biosynthesis; L-threonine from L-aspartate: step 5/5.</text>
</comment>
<dbReference type="GO" id="GO:0004795">
    <property type="term" value="F:threonine synthase activity"/>
    <property type="evidence" value="ECO:0007669"/>
    <property type="project" value="UniProtKB-EC"/>
</dbReference>
<feature type="domain" description="Threonine synthase N-terminal" evidence="9">
    <location>
        <begin position="5"/>
        <end position="81"/>
    </location>
</feature>
<evidence type="ECO:0000313" key="10">
    <source>
        <dbReference type="EMBL" id="EQD38460.1"/>
    </source>
</evidence>
<dbReference type="Pfam" id="PF00291">
    <property type="entry name" value="PALP"/>
    <property type="match status" value="1"/>
</dbReference>
<evidence type="ECO:0000256" key="1">
    <source>
        <dbReference type="ARBA" id="ARBA00001933"/>
    </source>
</evidence>
<comment type="caution">
    <text evidence="10">The sequence shown here is derived from an EMBL/GenBank/DDBJ whole genome shotgun (WGS) entry which is preliminary data.</text>
</comment>
<accession>T1A9E6</accession>
<dbReference type="GO" id="GO:0030170">
    <property type="term" value="F:pyridoxal phosphate binding"/>
    <property type="evidence" value="ECO:0007669"/>
    <property type="project" value="InterPro"/>
</dbReference>
<reference evidence="10" key="2">
    <citation type="journal article" date="2014" name="ISME J.">
        <title>Microbial stratification in low pH oxic and suboxic macroscopic growths along an acid mine drainage.</title>
        <authorList>
            <person name="Mendez-Garcia C."/>
            <person name="Mesa V."/>
            <person name="Sprenger R.R."/>
            <person name="Richter M."/>
            <person name="Diez M.S."/>
            <person name="Solano J."/>
            <person name="Bargiela R."/>
            <person name="Golyshina O.V."/>
            <person name="Manteca A."/>
            <person name="Ramos J.L."/>
            <person name="Gallego J.R."/>
            <person name="Llorente I."/>
            <person name="Martins Dos Santos V.A."/>
            <person name="Jensen O.N."/>
            <person name="Pelaez A.I."/>
            <person name="Sanchez J."/>
            <person name="Ferrer M."/>
        </authorList>
    </citation>
    <scope>NUCLEOTIDE SEQUENCE</scope>
</reference>
<reference evidence="10" key="1">
    <citation type="submission" date="2013-08" db="EMBL/GenBank/DDBJ databases">
        <authorList>
            <person name="Mendez C."/>
            <person name="Richter M."/>
            <person name="Ferrer M."/>
            <person name="Sanchez J."/>
        </authorList>
    </citation>
    <scope>NUCLEOTIDE SEQUENCE</scope>
</reference>
<protein>
    <recommendedName>
        <fullName evidence="4">threonine synthase</fullName>
        <ecNumber evidence="4">4.2.3.1</ecNumber>
    </recommendedName>
</protein>
<keyword evidence="7" id="KW-0663">Pyridoxal phosphate</keyword>
<organism evidence="10">
    <name type="scientific">mine drainage metagenome</name>
    <dbReference type="NCBI Taxonomy" id="410659"/>
    <lineage>
        <taxon>unclassified sequences</taxon>
        <taxon>metagenomes</taxon>
        <taxon>ecological metagenomes</taxon>
    </lineage>
</organism>
<dbReference type="NCBIfam" id="TIGR00260">
    <property type="entry name" value="thrC"/>
    <property type="match status" value="1"/>
</dbReference>
<dbReference type="Gene3D" id="3.90.1380.10">
    <property type="entry name" value="Threonine synthase, N-terminal domain"/>
    <property type="match status" value="1"/>
</dbReference>
<evidence type="ECO:0000259" key="8">
    <source>
        <dbReference type="Pfam" id="PF00291"/>
    </source>
</evidence>
<evidence type="ECO:0000256" key="7">
    <source>
        <dbReference type="ARBA" id="ARBA00022898"/>
    </source>
</evidence>
<dbReference type="EMBL" id="AUZX01012664">
    <property type="protein sequence ID" value="EQD38460.1"/>
    <property type="molecule type" value="Genomic_DNA"/>
</dbReference>
<dbReference type="PANTHER" id="PTHR43515:SF1">
    <property type="entry name" value="THREONINE SYNTHASE-LIKE 1"/>
    <property type="match status" value="1"/>
</dbReference>
<evidence type="ECO:0000256" key="4">
    <source>
        <dbReference type="ARBA" id="ARBA00013028"/>
    </source>
</evidence>
<dbReference type="PANTHER" id="PTHR43515">
    <property type="entry name" value="THREONINE SYNTHASE-LIKE 1"/>
    <property type="match status" value="1"/>
</dbReference>